<dbReference type="EMBL" id="PP079415">
    <property type="protein sequence ID" value="WWO60295.1"/>
    <property type="molecule type" value="Genomic_DNA"/>
</dbReference>
<keyword evidence="2" id="KW-0269">Exonuclease</keyword>
<reference evidence="2 3" key="1">
    <citation type="submission" date="2024-01" db="EMBL/GenBank/DDBJ databases">
        <title>Novel lytic viruses for Xanthomonas sp. and Stenotrophomonas maltophilia.</title>
        <authorList>
            <person name="Petrzik K."/>
            <person name="Brazdova S."/>
            <person name="Sovova L."/>
            <person name="Neoralova M."/>
        </authorList>
    </citation>
    <scope>NUCLEOTIDE SEQUENCE [LARGE SCALE GENOMIC DNA]</scope>
</reference>
<evidence type="ECO:0000313" key="3">
    <source>
        <dbReference type="Proteomes" id="UP001384053"/>
    </source>
</evidence>
<accession>A0ABZ2GUQ4</accession>
<dbReference type="InterPro" id="IPR029060">
    <property type="entry name" value="PIN-like_dom_sf"/>
</dbReference>
<feature type="coiled-coil region" evidence="1">
    <location>
        <begin position="223"/>
        <end position="250"/>
    </location>
</feature>
<proteinExistence type="predicted"/>
<dbReference type="InterPro" id="IPR036279">
    <property type="entry name" value="5-3_exonuclease_C_sf"/>
</dbReference>
<dbReference type="GO" id="GO:0004527">
    <property type="term" value="F:exonuclease activity"/>
    <property type="evidence" value="ECO:0007669"/>
    <property type="project" value="UniProtKB-KW"/>
</dbReference>
<dbReference type="SUPFAM" id="SSF47807">
    <property type="entry name" value="5' to 3' exonuclease, C-terminal subdomain"/>
    <property type="match status" value="1"/>
</dbReference>
<dbReference type="Proteomes" id="UP001384053">
    <property type="component" value="Segment"/>
</dbReference>
<dbReference type="SUPFAM" id="SSF88723">
    <property type="entry name" value="PIN domain-like"/>
    <property type="match status" value="1"/>
</dbReference>
<keyword evidence="1" id="KW-0175">Coiled coil</keyword>
<organism evidence="2 3">
    <name type="scientific">Xanthomonas phage SB4</name>
    <dbReference type="NCBI Taxonomy" id="3117473"/>
    <lineage>
        <taxon>Viruses</taxon>
        <taxon>Duplodnaviria</taxon>
        <taxon>Heunggongvirae</taxon>
        <taxon>Uroviricota</taxon>
        <taxon>Caudoviricetes</taxon>
        <taxon>Autographivirales</taxon>
        <taxon>Autonotataviridae</taxon>
        <taxon>Gujervirinae</taxon>
        <taxon>Ceskevirus</taxon>
        <taxon>Ceskevirus SB4</taxon>
    </lineage>
</organism>
<evidence type="ECO:0000313" key="2">
    <source>
        <dbReference type="EMBL" id="WWO60295.1"/>
    </source>
</evidence>
<keyword evidence="2" id="KW-0378">Hydrolase</keyword>
<protein>
    <submittedName>
        <fullName evidence="2">5-3 exonuclease</fullName>
    </submittedName>
</protein>
<name>A0ABZ2GUQ4_9CAUD</name>
<evidence type="ECO:0000256" key="1">
    <source>
        <dbReference type="SAM" id="Coils"/>
    </source>
</evidence>
<sequence>MSTLAEKIAAHAKNAPMPGTTARPPVEGMPVHIDGDYLCYYCAGNDETSPGEARQRAIDRIKRAMEVSGATRAIIHMSTVDCNKGYRFLVTDGAKHSKPYQGQRDKGRKPQNWQVLRDWIDDYSGDLFTVVQWRDREADDGMAWAAEQSFKLERPGAVLTADKDMRMFAGLHIVWKTFEMVMVEPGCYDKFCGGLQYGHKWFWQQMVMGDTADFILGLPGAGKVAAEKTLADTTNNLEAYRKVLDLYKSKLGDDYADHFVEQAVLLWMRTDAKAFVLDFRNLLPRHEWGTDIDRAMGRILKRVMDHPSYGL</sequence>
<keyword evidence="2" id="KW-0540">Nuclease</keyword>
<keyword evidence="3" id="KW-1185">Reference proteome</keyword>